<keyword evidence="2" id="KW-0732">Signal</keyword>
<name>A0A7G8P6Y8_9MYCO</name>
<dbReference type="KEGG" id="mflu:HZU40_17555"/>
<feature type="chain" id="PRO_5028886189" description="PASTA domain-containing protein" evidence="2">
    <location>
        <begin position="28"/>
        <end position="127"/>
    </location>
</feature>
<dbReference type="Proteomes" id="UP000515498">
    <property type="component" value="Chromosome"/>
</dbReference>
<dbReference type="EMBL" id="CP059894">
    <property type="protein sequence ID" value="QNJ90104.1"/>
    <property type="molecule type" value="Genomic_DNA"/>
</dbReference>
<evidence type="ECO:0000313" key="3">
    <source>
        <dbReference type="EMBL" id="QNJ90104.1"/>
    </source>
</evidence>
<sequence>MNNRRIIVASLPLTLALAMAVPPQASATPKPPNEESLKYADAAKALTDAGFTVRVASKIGDRTALDECTVVHQHLRGEAQSTKKKVDPKTVLISLSCYGGTASHTSPGDSAGTPAARARAAAAKKPH</sequence>
<proteinExistence type="predicted"/>
<evidence type="ECO:0008006" key="5">
    <source>
        <dbReference type="Google" id="ProtNLM"/>
    </source>
</evidence>
<dbReference type="RefSeq" id="WP_187095250.1">
    <property type="nucleotide sequence ID" value="NZ_CP059894.1"/>
</dbReference>
<evidence type="ECO:0000256" key="1">
    <source>
        <dbReference type="SAM" id="MobiDB-lite"/>
    </source>
</evidence>
<reference evidence="3 4" key="1">
    <citation type="submission" date="2020-07" db="EMBL/GenBank/DDBJ databases">
        <title>Draft genome sequence of four isobutane-metabolizing strains capable of cometabolically degrading diverse ether contaminants.</title>
        <authorList>
            <person name="Chen W."/>
            <person name="Faulkner N."/>
            <person name="Smith C."/>
            <person name="Hyman M."/>
        </authorList>
    </citation>
    <scope>NUCLEOTIDE SEQUENCE [LARGE SCALE GENOMIC DNA]</scope>
    <source>
        <strain evidence="3 4">2A</strain>
    </source>
</reference>
<feature type="signal peptide" evidence="2">
    <location>
        <begin position="1"/>
        <end position="27"/>
    </location>
</feature>
<feature type="region of interest" description="Disordered" evidence="1">
    <location>
        <begin position="100"/>
        <end position="127"/>
    </location>
</feature>
<evidence type="ECO:0000256" key="2">
    <source>
        <dbReference type="SAM" id="SignalP"/>
    </source>
</evidence>
<dbReference type="AlphaFoldDB" id="A0A7G8P6Y8"/>
<gene>
    <name evidence="3" type="ORF">HZU40_17555</name>
</gene>
<organism evidence="3 4">
    <name type="scientific">Mycolicibacterium fluoranthenivorans</name>
    <dbReference type="NCBI Taxonomy" id="258505"/>
    <lineage>
        <taxon>Bacteria</taxon>
        <taxon>Bacillati</taxon>
        <taxon>Actinomycetota</taxon>
        <taxon>Actinomycetes</taxon>
        <taxon>Mycobacteriales</taxon>
        <taxon>Mycobacteriaceae</taxon>
        <taxon>Mycolicibacterium</taxon>
    </lineage>
</organism>
<protein>
    <recommendedName>
        <fullName evidence="5">PASTA domain-containing protein</fullName>
    </recommendedName>
</protein>
<evidence type="ECO:0000313" key="4">
    <source>
        <dbReference type="Proteomes" id="UP000515498"/>
    </source>
</evidence>
<accession>A0A7G8P6Y8</accession>